<dbReference type="EMBL" id="AP017895">
    <property type="protein sequence ID" value="BAV87583.1"/>
    <property type="molecule type" value="Genomic_DNA"/>
</dbReference>
<name>A0A2Z5QYZ5_9MICC</name>
<evidence type="ECO:0000313" key="2">
    <source>
        <dbReference type="Proteomes" id="UP000250241"/>
    </source>
</evidence>
<gene>
    <name evidence="1" type="ORF">RA11412_1284</name>
</gene>
<dbReference type="KEGG" id="raj:RA11412_1284"/>
<dbReference type="Proteomes" id="UP000250241">
    <property type="component" value="Chromosome"/>
</dbReference>
<organism evidence="1 2">
    <name type="scientific">Rothia aeria</name>
    <dbReference type="NCBI Taxonomy" id="172042"/>
    <lineage>
        <taxon>Bacteria</taxon>
        <taxon>Bacillati</taxon>
        <taxon>Actinomycetota</taxon>
        <taxon>Actinomycetes</taxon>
        <taxon>Micrococcales</taxon>
        <taxon>Micrococcaceae</taxon>
        <taxon>Rothia</taxon>
    </lineage>
</organism>
<evidence type="ECO:0000313" key="1">
    <source>
        <dbReference type="EMBL" id="BAV87583.1"/>
    </source>
</evidence>
<proteinExistence type="predicted"/>
<dbReference type="AlphaFoldDB" id="A0A2Z5QYZ5"/>
<protein>
    <submittedName>
        <fullName evidence="1">Uncharacterized protein</fullName>
    </submittedName>
</protein>
<reference evidence="1 2" key="1">
    <citation type="submission" date="2016-10" db="EMBL/GenBank/DDBJ databases">
        <title>Genome sequence of Rothia aeria strain JCM11412.</title>
        <authorList>
            <person name="Nambu T."/>
        </authorList>
    </citation>
    <scope>NUCLEOTIDE SEQUENCE [LARGE SCALE GENOMIC DNA]</scope>
    <source>
        <strain evidence="1 2">JCM 11412</strain>
    </source>
</reference>
<sequence length="41" mass="4336">MVPILPGGCGAVAVFRYLMPAAQSVRWNRWLVGAGCCGAWA</sequence>
<accession>A0A2Z5QYZ5</accession>
<keyword evidence="2" id="KW-1185">Reference proteome</keyword>